<organism evidence="7 8">
    <name type="scientific">Chlamydomonas eustigma</name>
    <dbReference type="NCBI Taxonomy" id="1157962"/>
    <lineage>
        <taxon>Eukaryota</taxon>
        <taxon>Viridiplantae</taxon>
        <taxon>Chlorophyta</taxon>
        <taxon>core chlorophytes</taxon>
        <taxon>Chlorophyceae</taxon>
        <taxon>CS clade</taxon>
        <taxon>Chlamydomonadales</taxon>
        <taxon>Chlamydomonadaceae</taxon>
        <taxon>Chlamydomonas</taxon>
    </lineage>
</organism>
<dbReference type="InterPro" id="IPR035985">
    <property type="entry name" value="Ubiquitin-activating_enz"/>
</dbReference>
<sequence length="553" mass="60986">MEVVDKSRRYDRQIRIWGSHGQRNLENSKVALINCSATGSEVLKNLVLGGIASFCIVDNAKVTRRDLGNNFLVEHSHLGESRAKVVTALLQELNESVAGSYVEEDPSTLMSSNPAFFSNFTLVIATQVHELETVRLDELCRQMKIPLLVARSYGLVGYLRVSVPEHLVIESKPDNSVDDLRLHSPFPELLEFVNSFDLINMDDLMHQHIPFVVLLLKAAEKWRKLRDGVHSSAVPSAEATISPVCASKDRAMLKDIINGMRRQSPEGLPTDHANFDEALKAAFHVHSPPVAIPSEVQSILDDSCATQLTAESDDFWIIVSALKSFMDNEGNGQLPLQGSIPDMHALTDLYLSLQHLYRDKAEADVSHVEARVQALLKKLGRDSNSISRETVRLICRNARNLRLVRYRTLMEEFGGESSSNRGCSVLQIALHGEQSSLHEAASVYVLLRAADKFFAAYGRYPGCYDGQIEADVPALKSLTTQILNEVGATGSSVSDDCVVEMCRFGAAELHVIAAVMGGMAAQEVIKVITKQFTPAPGTLIYNGIHATMNIFYL</sequence>
<dbReference type="InterPro" id="IPR030667">
    <property type="entry name" value="APP-BP1"/>
</dbReference>
<evidence type="ECO:0000256" key="5">
    <source>
        <dbReference type="PIRNR" id="PIRNR039099"/>
    </source>
</evidence>
<accession>A0A250XB24</accession>
<keyword evidence="4 5" id="KW-0833">Ubl conjugation pathway</keyword>
<evidence type="ECO:0000313" key="8">
    <source>
        <dbReference type="Proteomes" id="UP000232323"/>
    </source>
</evidence>
<protein>
    <recommendedName>
        <fullName evidence="3 5">NEDD8-activating enzyme E1 regulatory subunit</fullName>
    </recommendedName>
</protein>
<dbReference type="PIRSF" id="PIRSF039099">
    <property type="entry name" value="APP-BP1"/>
    <property type="match status" value="1"/>
</dbReference>
<dbReference type="Gene3D" id="3.40.50.720">
    <property type="entry name" value="NAD(P)-binding Rossmann-like Domain"/>
    <property type="match status" value="2"/>
</dbReference>
<dbReference type="UniPathway" id="UPA00885"/>
<dbReference type="Proteomes" id="UP000232323">
    <property type="component" value="Unassembled WGS sequence"/>
</dbReference>
<evidence type="ECO:0000259" key="6">
    <source>
        <dbReference type="Pfam" id="PF00899"/>
    </source>
</evidence>
<comment type="caution">
    <text evidence="7">The sequence shown here is derived from an EMBL/GenBank/DDBJ whole genome shotgun (WGS) entry which is preliminary data.</text>
</comment>
<dbReference type="AlphaFoldDB" id="A0A250XB24"/>
<dbReference type="EMBL" id="BEGY01000050">
    <property type="protein sequence ID" value="GAX80293.1"/>
    <property type="molecule type" value="Genomic_DNA"/>
</dbReference>
<evidence type="ECO:0000256" key="2">
    <source>
        <dbReference type="ARBA" id="ARBA00006868"/>
    </source>
</evidence>
<dbReference type="PANTHER" id="PTHR10953">
    <property type="entry name" value="UBIQUITIN-ACTIVATING ENZYME E1"/>
    <property type="match status" value="1"/>
</dbReference>
<dbReference type="InterPro" id="IPR045886">
    <property type="entry name" value="ThiF/MoeB/HesA"/>
</dbReference>
<dbReference type="GO" id="GO:0045116">
    <property type="term" value="P:protein neddylation"/>
    <property type="evidence" value="ECO:0007669"/>
    <property type="project" value="UniProtKB-UniRule"/>
</dbReference>
<keyword evidence="8" id="KW-1185">Reference proteome</keyword>
<gene>
    <name evidence="7" type="ORF">CEUSTIGMA_g7731.t1</name>
</gene>
<reference evidence="7 8" key="1">
    <citation type="submission" date="2017-08" db="EMBL/GenBank/DDBJ databases">
        <title>Acidophilic green algal genome provides insights into adaptation to an acidic environment.</title>
        <authorList>
            <person name="Hirooka S."/>
            <person name="Hirose Y."/>
            <person name="Kanesaki Y."/>
            <person name="Higuchi S."/>
            <person name="Fujiwara T."/>
            <person name="Onuma R."/>
            <person name="Era A."/>
            <person name="Ohbayashi R."/>
            <person name="Uzuka A."/>
            <person name="Nozaki H."/>
            <person name="Yoshikawa H."/>
            <person name="Miyagishima S.Y."/>
        </authorList>
    </citation>
    <scope>NUCLEOTIDE SEQUENCE [LARGE SCALE GENOMIC DNA]</scope>
    <source>
        <strain evidence="7 8">NIES-2499</strain>
    </source>
</reference>
<dbReference type="OrthoDB" id="1708823at2759"/>
<evidence type="ECO:0000256" key="1">
    <source>
        <dbReference type="ARBA" id="ARBA00005032"/>
    </source>
</evidence>
<dbReference type="STRING" id="1157962.A0A250XB24"/>
<evidence type="ECO:0000313" key="7">
    <source>
        <dbReference type="EMBL" id="GAX80293.1"/>
    </source>
</evidence>
<proteinExistence type="inferred from homology"/>
<dbReference type="SUPFAM" id="SSF69572">
    <property type="entry name" value="Activating enzymes of the ubiquitin-like proteins"/>
    <property type="match status" value="1"/>
</dbReference>
<comment type="pathway">
    <text evidence="1 5">Protein modification; protein neddylation.</text>
</comment>
<dbReference type="PANTHER" id="PTHR10953:SF29">
    <property type="entry name" value="NEDD8-ACTIVATING ENZYME E1 REGULATORY SUBUNIT"/>
    <property type="match status" value="1"/>
</dbReference>
<dbReference type="GO" id="GO:0005737">
    <property type="term" value="C:cytoplasm"/>
    <property type="evidence" value="ECO:0007669"/>
    <property type="project" value="TreeGrafter"/>
</dbReference>
<dbReference type="InterPro" id="IPR000594">
    <property type="entry name" value="ThiF_NAD_FAD-bd"/>
</dbReference>
<dbReference type="CDD" id="cd01493">
    <property type="entry name" value="APPBP1_RUB"/>
    <property type="match status" value="1"/>
</dbReference>
<name>A0A250XB24_9CHLO</name>
<evidence type="ECO:0000256" key="3">
    <source>
        <dbReference type="ARBA" id="ARBA00015407"/>
    </source>
</evidence>
<dbReference type="FunFam" id="3.40.50.720:FF:000475">
    <property type="entry name" value="NEDD8-activating enzyme E1 regulatory subunit"/>
    <property type="match status" value="1"/>
</dbReference>
<dbReference type="Pfam" id="PF00899">
    <property type="entry name" value="ThiF"/>
    <property type="match status" value="1"/>
</dbReference>
<comment type="function">
    <text evidence="5">Regulatory subunit of the dimeric E1 enzyme. E1 activates RUB1/NEDD8 by first adenylating its C-terminal glycine residue with ATP, thereafter linking this residue to the side chain of the catalytic cysteine, yielding a RUB1-ECR1 thioester and free AMP. E1 finally transfers RUB1 to the catalytic cysteine of RCE1.</text>
</comment>
<comment type="similarity">
    <text evidence="2 5">Belongs to the ubiquitin-activating E1 family. ULA1 subfamily.</text>
</comment>
<feature type="domain" description="THIF-type NAD/FAD binding fold" evidence="6">
    <location>
        <begin position="10"/>
        <end position="548"/>
    </location>
</feature>
<evidence type="ECO:0000256" key="4">
    <source>
        <dbReference type="ARBA" id="ARBA00022786"/>
    </source>
</evidence>
<dbReference type="GO" id="GO:0019781">
    <property type="term" value="F:NEDD8 activating enzyme activity"/>
    <property type="evidence" value="ECO:0007669"/>
    <property type="project" value="UniProtKB-UniRule"/>
</dbReference>